<evidence type="ECO:0000313" key="3">
    <source>
        <dbReference type="EMBL" id="MBA4535775.1"/>
    </source>
</evidence>
<keyword evidence="2" id="KW-1133">Transmembrane helix</keyword>
<dbReference type="RefSeq" id="WP_163239240.1">
    <property type="nucleotide sequence ID" value="NZ_CP082780.1"/>
</dbReference>
<evidence type="ECO:0000256" key="2">
    <source>
        <dbReference type="SAM" id="Phobius"/>
    </source>
</evidence>
<evidence type="ECO:0000313" key="6">
    <source>
        <dbReference type="Proteomes" id="UP000570010"/>
    </source>
</evidence>
<accession>A0A6B3VX86</accession>
<feature type="compositionally biased region" description="Basic and acidic residues" evidence="1">
    <location>
        <begin position="139"/>
        <end position="149"/>
    </location>
</feature>
<comment type="caution">
    <text evidence="4">The sequence shown here is derived from an EMBL/GenBank/DDBJ whole genome shotgun (WGS) entry which is preliminary data.</text>
</comment>
<reference evidence="4 5" key="1">
    <citation type="submission" date="2020-02" db="EMBL/GenBank/DDBJ databases">
        <title>Bacillus aquiflavi sp. nov., isolated from yellow water of strong flavor Chinese baijiu in Yibin region of China.</title>
        <authorList>
            <person name="Xie J."/>
        </authorList>
    </citation>
    <scope>NUCLEOTIDE SEQUENCE [LARGE SCALE GENOMIC DNA]</scope>
    <source>
        <strain evidence="4 5">3H-10</strain>
    </source>
</reference>
<gene>
    <name evidence="4" type="primary">spoIIIAG</name>
    <name evidence="4" type="ORF">G4D64_01145</name>
    <name evidence="3" type="ORF">H1Z61_01145</name>
</gene>
<keyword evidence="5" id="KW-1185">Reference proteome</keyword>
<organism evidence="4 5">
    <name type="scientific">Bacillus aquiflavi</name>
    <dbReference type="NCBI Taxonomy" id="2672567"/>
    <lineage>
        <taxon>Bacteria</taxon>
        <taxon>Bacillati</taxon>
        <taxon>Bacillota</taxon>
        <taxon>Bacilli</taxon>
        <taxon>Bacillales</taxon>
        <taxon>Bacillaceae</taxon>
        <taxon>Bacillus</taxon>
    </lineage>
</organism>
<evidence type="ECO:0000313" key="5">
    <source>
        <dbReference type="Proteomes" id="UP000472971"/>
    </source>
</evidence>
<keyword evidence="2" id="KW-0472">Membrane</keyword>
<protein>
    <submittedName>
        <fullName evidence="4">Stage III sporulation protein AG</fullName>
    </submittedName>
</protein>
<proteinExistence type="predicted"/>
<dbReference type="Proteomes" id="UP000570010">
    <property type="component" value="Unassembled WGS sequence"/>
</dbReference>
<dbReference type="EMBL" id="JACEIO010000002">
    <property type="protein sequence ID" value="MBA4535775.1"/>
    <property type="molecule type" value="Genomic_DNA"/>
</dbReference>
<dbReference type="InterPro" id="IPR014195">
    <property type="entry name" value="Spore_III_AG"/>
</dbReference>
<feature type="transmembrane region" description="Helical" evidence="2">
    <location>
        <begin position="28"/>
        <end position="46"/>
    </location>
</feature>
<evidence type="ECO:0000313" key="4">
    <source>
        <dbReference type="EMBL" id="NEY80151.1"/>
    </source>
</evidence>
<keyword evidence="2" id="KW-0812">Transmembrane</keyword>
<evidence type="ECO:0000256" key="1">
    <source>
        <dbReference type="SAM" id="MobiDB-lite"/>
    </source>
</evidence>
<dbReference type="EMBL" id="JAAIWN010000002">
    <property type="protein sequence ID" value="NEY80151.1"/>
    <property type="molecule type" value="Genomic_DNA"/>
</dbReference>
<dbReference type="AlphaFoldDB" id="A0A6B3VX86"/>
<reference evidence="3 6" key="2">
    <citation type="submission" date="2020-07" db="EMBL/GenBank/DDBJ databases">
        <authorList>
            <person name="Feng H."/>
        </authorList>
    </citation>
    <scope>NUCLEOTIDE SEQUENCE [LARGE SCALE GENOMIC DNA]</scope>
    <source>
        <strain evidence="3">S-12</strain>
        <strain evidence="6">s-12</strain>
    </source>
</reference>
<dbReference type="Proteomes" id="UP000472971">
    <property type="component" value="Unassembled WGS sequence"/>
</dbReference>
<feature type="region of interest" description="Disordered" evidence="1">
    <location>
        <begin position="126"/>
        <end position="149"/>
    </location>
</feature>
<sequence length="219" mass="24625">MDKDKGPLTWLKNQLTNSKQGKRNKYHYLLLVILFGAAIMLIGNLIPSGNQKSTDDIPVIKGEKDIKEELPAFGQKNSKDNEIITAYEKAYENQLKEALEKMIGVEDVTVVVNIDATEKKVLEKNTVTQSQTTDETDQEGGKRKVEDQSKDEQVVIIRNGEKEVPIVLETKKPEIRGVLVVAKGADHIQVKKWIIEAVTRVLDVPSHRVAVMPKKTKEE</sequence>
<dbReference type="NCBIfam" id="TIGR02830">
    <property type="entry name" value="spore_III_AG"/>
    <property type="match status" value="1"/>
</dbReference>
<name>A0A6B3VX86_9BACI</name>